<proteinExistence type="predicted"/>
<dbReference type="Proteomes" id="UP001208692">
    <property type="component" value="Unassembled WGS sequence"/>
</dbReference>
<organism evidence="1 3">
    <name type="scientific">Capnocytophaga catalasegens</name>
    <dbReference type="NCBI Taxonomy" id="1004260"/>
    <lineage>
        <taxon>Bacteria</taxon>
        <taxon>Pseudomonadati</taxon>
        <taxon>Bacteroidota</taxon>
        <taxon>Flavobacteriia</taxon>
        <taxon>Flavobacteriales</taxon>
        <taxon>Flavobacteriaceae</taxon>
        <taxon>Capnocytophaga</taxon>
    </lineage>
</organism>
<accession>A0AAV5B1D4</accession>
<keyword evidence="4" id="KW-1185">Reference proteome</keyword>
<evidence type="ECO:0000313" key="3">
    <source>
        <dbReference type="Proteomes" id="UP001207736"/>
    </source>
</evidence>
<evidence type="ECO:0000313" key="1">
    <source>
        <dbReference type="EMBL" id="GJM51607.1"/>
    </source>
</evidence>
<gene>
    <name evidence="1" type="ORF">RCZ15_25800</name>
    <name evidence="2" type="ORF">RCZ16_25530</name>
</gene>
<dbReference type="Proteomes" id="UP001207736">
    <property type="component" value="Unassembled WGS sequence"/>
</dbReference>
<dbReference type="RefSeq" id="WP_264847770.1">
    <property type="nucleotide sequence ID" value="NZ_BPMA01000075.1"/>
</dbReference>
<dbReference type="AlphaFoldDB" id="A0AAV5B1D4"/>
<sequence>MKVLSIILTFASMFCNAQNKELISKVYSKLKKDNKSFEQFVFYGFCNCTDKYLYSEVFENNYITTFNHLEPLPRFFEREVIKGIMDTYHISNQKIFEGIQNVHYNGYLIVSKCYKIYNTSNRKLKKMYISMLSDENLQKQWIDSYMKDYLEYYFIRIQTE</sequence>
<protein>
    <submittedName>
        <fullName evidence="1">Uncharacterized protein</fullName>
    </submittedName>
</protein>
<reference evidence="1 4" key="1">
    <citation type="submission" date="2021-11" db="EMBL/GenBank/DDBJ databases">
        <title>Draft genome sequence of Capnocytophaga sp. strain KC07075 isolated from cat oral cavity.</title>
        <authorList>
            <person name="Suzuki M."/>
            <person name="Imaoka K."/>
            <person name="Kimura M."/>
            <person name="Morikawa S."/>
            <person name="Maeda K."/>
        </authorList>
    </citation>
    <scope>NUCLEOTIDE SEQUENCE</scope>
    <source>
        <strain evidence="1">KC07075</strain>
        <strain evidence="2 4">KC07079</strain>
    </source>
</reference>
<dbReference type="EMBL" id="BQKA01000075">
    <property type="protein sequence ID" value="GJM51607.1"/>
    <property type="molecule type" value="Genomic_DNA"/>
</dbReference>
<dbReference type="EMBL" id="BQKB01000079">
    <property type="protein sequence ID" value="GJM54237.1"/>
    <property type="molecule type" value="Genomic_DNA"/>
</dbReference>
<evidence type="ECO:0000313" key="4">
    <source>
        <dbReference type="Proteomes" id="UP001208692"/>
    </source>
</evidence>
<comment type="caution">
    <text evidence="1">The sequence shown here is derived from an EMBL/GenBank/DDBJ whole genome shotgun (WGS) entry which is preliminary data.</text>
</comment>
<name>A0AAV5B1D4_9FLAO</name>
<evidence type="ECO:0000313" key="2">
    <source>
        <dbReference type="EMBL" id="GJM54237.1"/>
    </source>
</evidence>